<evidence type="ECO:0000256" key="2">
    <source>
        <dbReference type="ARBA" id="ARBA00022723"/>
    </source>
</evidence>
<dbReference type="AlphaFoldDB" id="A0A7V1EIC8"/>
<dbReference type="InterPro" id="IPR001279">
    <property type="entry name" value="Metallo-B-lactamas"/>
</dbReference>
<dbReference type="PANTHER" id="PTHR42978:SF6">
    <property type="entry name" value="QUORUM-QUENCHING LACTONASE YTNP-RELATED"/>
    <property type="match status" value="1"/>
</dbReference>
<keyword evidence="2" id="KW-0479">Metal-binding</keyword>
<evidence type="ECO:0000256" key="3">
    <source>
        <dbReference type="ARBA" id="ARBA00022801"/>
    </source>
</evidence>
<dbReference type="Pfam" id="PF00753">
    <property type="entry name" value="Lactamase_B"/>
    <property type="match status" value="1"/>
</dbReference>
<comment type="caution">
    <text evidence="6">The sequence shown here is derived from an EMBL/GenBank/DDBJ whole genome shotgun (WGS) entry which is preliminary data.</text>
</comment>
<evidence type="ECO:0000256" key="4">
    <source>
        <dbReference type="ARBA" id="ARBA00022833"/>
    </source>
</evidence>
<gene>
    <name evidence="6" type="ORF">ENP86_07775</name>
</gene>
<evidence type="ECO:0000256" key="1">
    <source>
        <dbReference type="ARBA" id="ARBA00007749"/>
    </source>
</evidence>
<dbReference type="CDD" id="cd16281">
    <property type="entry name" value="metallo-hydrolase-like_MBL-fold"/>
    <property type="match status" value="1"/>
</dbReference>
<dbReference type="Gene3D" id="3.60.15.10">
    <property type="entry name" value="Ribonuclease Z/Hydroxyacylglutathione hydrolase-like"/>
    <property type="match status" value="1"/>
</dbReference>
<dbReference type="GO" id="GO:0046872">
    <property type="term" value="F:metal ion binding"/>
    <property type="evidence" value="ECO:0007669"/>
    <property type="project" value="UniProtKB-KW"/>
</dbReference>
<keyword evidence="3 6" id="KW-0378">Hydrolase</keyword>
<accession>A0A7V1EIC8</accession>
<reference evidence="6" key="1">
    <citation type="journal article" date="2020" name="mSystems">
        <title>Genome- and Community-Level Interaction Insights into Carbon Utilization and Element Cycling Functions of Hydrothermarchaeota in Hydrothermal Sediment.</title>
        <authorList>
            <person name="Zhou Z."/>
            <person name="Liu Y."/>
            <person name="Xu W."/>
            <person name="Pan J."/>
            <person name="Luo Z.H."/>
            <person name="Li M."/>
        </authorList>
    </citation>
    <scope>NUCLEOTIDE SEQUENCE [LARGE SCALE GENOMIC DNA]</scope>
    <source>
        <strain evidence="6">SpSt-258</strain>
    </source>
</reference>
<dbReference type="SMART" id="SM00849">
    <property type="entry name" value="Lactamase_B"/>
    <property type="match status" value="1"/>
</dbReference>
<dbReference type="PANTHER" id="PTHR42978">
    <property type="entry name" value="QUORUM-QUENCHING LACTONASE YTNP-RELATED-RELATED"/>
    <property type="match status" value="1"/>
</dbReference>
<dbReference type="SUPFAM" id="SSF56281">
    <property type="entry name" value="Metallo-hydrolase/oxidoreductase"/>
    <property type="match status" value="1"/>
</dbReference>
<comment type="similarity">
    <text evidence="1">Belongs to the metallo-beta-lactamase superfamily.</text>
</comment>
<feature type="domain" description="Metallo-beta-lactamase" evidence="5">
    <location>
        <begin position="47"/>
        <end position="270"/>
    </location>
</feature>
<organism evidence="6">
    <name type="scientific">candidate division WOR-3 bacterium</name>
    <dbReference type="NCBI Taxonomy" id="2052148"/>
    <lineage>
        <taxon>Bacteria</taxon>
        <taxon>Bacteria division WOR-3</taxon>
    </lineage>
</organism>
<proteinExistence type="inferred from homology"/>
<protein>
    <submittedName>
        <fullName evidence="6">MBL fold metallo-hydrolase</fullName>
    </submittedName>
</protein>
<dbReference type="InterPro" id="IPR036866">
    <property type="entry name" value="RibonucZ/Hydroxyglut_hydro"/>
</dbReference>
<dbReference type="EMBL" id="DSKY01000020">
    <property type="protein sequence ID" value="HDY59433.1"/>
    <property type="molecule type" value="Genomic_DNA"/>
</dbReference>
<evidence type="ECO:0000313" key="6">
    <source>
        <dbReference type="EMBL" id="HDY59433.1"/>
    </source>
</evidence>
<sequence>MKLGKFDLIPISDGSFFLDGGTMFGVVPRVLWEKIYTPDELNRIEIPLNCLLIKTPDANILVDTGIGNKLDEKFREIYSVKQPPDIESGLANLGLKPEDIDFVINTHLHFDHCGWNTIFKSESSATDCSGKPWSANKEILPTFPCAKYIIQKQEWSDATHPNERTRASYFKENFIPLENSGQLILVEGEYEILPGVKVINTIGHTKGHQSVMIESEGKKAIFWGDFMPTSAHIRIPYLTSFDLYPLELIELKKKFLKQAVAENWLLIFEHDPKIVFAHIKEEDGKQVLQPINI</sequence>
<dbReference type="InterPro" id="IPR051013">
    <property type="entry name" value="MBL_superfamily_lactonases"/>
</dbReference>
<dbReference type="GO" id="GO:0016787">
    <property type="term" value="F:hydrolase activity"/>
    <property type="evidence" value="ECO:0007669"/>
    <property type="project" value="UniProtKB-KW"/>
</dbReference>
<name>A0A7V1EIC8_UNCW3</name>
<evidence type="ECO:0000259" key="5">
    <source>
        <dbReference type="SMART" id="SM00849"/>
    </source>
</evidence>
<keyword evidence="4" id="KW-0862">Zinc</keyword>